<keyword evidence="2" id="KW-0175">Coiled coil</keyword>
<dbReference type="AlphaFoldDB" id="A0A8X6ILV4"/>
<sequence>MAYLAKGRRQDLLELAETLGVSIDDTFKVLDIKDAIIKSQGYDADFTKECLNRIISDRKELELRAEREKENQRIFELQKLQITTNISTTADSALMSSSADSNIPKLELHKLLPVFDPKTTDMTLTDGRTQTTEILTTSVDITIQGKVIPTELIVLKNARGNRTLLGVHFLTAAGIVLDFQRKHWYFTETSHRKYNFVKAPPNINALLTVDHEPHPCQLRENEVVQYFPNHENQLEHLRLSESDRAAVAGRLKEGVIEKKILQDIREEITVDSGRKMLIEKKDIHNIKRDFSINGYIKRHEVDAVSVKLWTQEKKNNGENCIVFFKEQGQSGNDYGLKDEDFVLIIMTDFQKEMITKYGKDKICIDGTHGLNSYDFNLYSVLVVNEHKNGIPVAFCFSNKSSEDVFRIYFSAIKNAVDIIETTTFMTDDAPAFYNAWSYVMGTVKNVLLCAWHVTRNWHQNLNKIKNPEKRKIVNKALKAVKEELCLETFSKLMKQFIQELLNDSDTCEFRKYFQQNYAKRPEKWAYCYRKGLGINTNMFLESLHKKIKYHYFEGKHVKRLYIAIDGLLKLVRDLIFQRLIKITKRTISSDKLSKIVNSHRLGLEIQNNRIEKLADNKWKIESNQSNYIICKKEEECHRLCNIKCTACKICIHSYTCSCVDNLIRGNICKHIHKVAKMFLNDTHNEEIQEIYVNQNDILKETFDVLPCSSKSANNDGHESQKRKIKSILALIDEYELTLEEESKIHRNLDSILNIFYNKKEHNNKKVKMMESSTINIKKKIEKQPGYFSTRRKRCTAGTLKNPTTEEVNNIKEGLLLNSQEIISINTDFDHTYM</sequence>
<keyword evidence="1" id="KW-0862">Zinc</keyword>
<keyword evidence="1" id="KW-0479">Metal-binding</keyword>
<dbReference type="InterPro" id="IPR007527">
    <property type="entry name" value="Znf_SWIM"/>
</dbReference>
<dbReference type="PANTHER" id="PTHR33977:SF1">
    <property type="entry name" value="ZINC ION BINDING PROTEIN"/>
    <property type="match status" value="1"/>
</dbReference>
<evidence type="ECO:0000259" key="3">
    <source>
        <dbReference type="PROSITE" id="PS50966"/>
    </source>
</evidence>
<dbReference type="InterPro" id="IPR021109">
    <property type="entry name" value="Peptidase_aspartic_dom_sf"/>
</dbReference>
<evidence type="ECO:0000256" key="1">
    <source>
        <dbReference type="PROSITE-ProRule" id="PRU00325"/>
    </source>
</evidence>
<evidence type="ECO:0000313" key="4">
    <source>
        <dbReference type="EMBL" id="GFQ96977.1"/>
    </source>
</evidence>
<comment type="caution">
    <text evidence="4">The sequence shown here is derived from an EMBL/GenBank/DDBJ whole genome shotgun (WGS) entry which is preliminary data.</text>
</comment>
<protein>
    <submittedName>
        <fullName evidence="4">MULE domain-containing protein</fullName>
    </submittedName>
</protein>
<keyword evidence="5" id="KW-1185">Reference proteome</keyword>
<reference evidence="4" key="1">
    <citation type="submission" date="2020-07" db="EMBL/GenBank/DDBJ databases">
        <title>Multicomponent nature underlies the extraordinary mechanical properties of spider dragline silk.</title>
        <authorList>
            <person name="Kono N."/>
            <person name="Nakamura H."/>
            <person name="Mori M."/>
            <person name="Yoshida Y."/>
            <person name="Ohtoshi R."/>
            <person name="Malay A.D."/>
            <person name="Moran D.A.P."/>
            <person name="Tomita M."/>
            <person name="Numata K."/>
            <person name="Arakawa K."/>
        </authorList>
    </citation>
    <scope>NUCLEOTIDE SEQUENCE</scope>
</reference>
<name>A0A8X6ILV4_TRICU</name>
<organism evidence="4 5">
    <name type="scientific">Trichonephila clavata</name>
    <name type="common">Joro spider</name>
    <name type="synonym">Nephila clavata</name>
    <dbReference type="NCBI Taxonomy" id="2740835"/>
    <lineage>
        <taxon>Eukaryota</taxon>
        <taxon>Metazoa</taxon>
        <taxon>Ecdysozoa</taxon>
        <taxon>Arthropoda</taxon>
        <taxon>Chelicerata</taxon>
        <taxon>Arachnida</taxon>
        <taxon>Araneae</taxon>
        <taxon>Araneomorphae</taxon>
        <taxon>Entelegynae</taxon>
        <taxon>Araneoidea</taxon>
        <taxon>Nephilidae</taxon>
        <taxon>Trichonephila</taxon>
    </lineage>
</organism>
<dbReference type="Gene3D" id="2.40.70.10">
    <property type="entry name" value="Acid Proteases"/>
    <property type="match status" value="1"/>
</dbReference>
<feature type="domain" description="SWIM-type" evidence="3">
    <location>
        <begin position="647"/>
        <end position="679"/>
    </location>
</feature>
<gene>
    <name evidence="4" type="primary">g.87081</name>
    <name evidence="4" type="ORF">TNCT_233081</name>
</gene>
<evidence type="ECO:0000256" key="2">
    <source>
        <dbReference type="SAM" id="Coils"/>
    </source>
</evidence>
<dbReference type="OrthoDB" id="6436084at2759"/>
<dbReference type="PROSITE" id="PS50966">
    <property type="entry name" value="ZF_SWIM"/>
    <property type="match status" value="1"/>
</dbReference>
<dbReference type="PANTHER" id="PTHR33977">
    <property type="entry name" value="ZINC ION BINDING PROTEIN"/>
    <property type="match status" value="1"/>
</dbReference>
<dbReference type="InterPro" id="IPR018289">
    <property type="entry name" value="MULE_transposase_dom"/>
</dbReference>
<feature type="coiled-coil region" evidence="2">
    <location>
        <begin position="51"/>
        <end position="78"/>
    </location>
</feature>
<keyword evidence="1" id="KW-0863">Zinc-finger</keyword>
<dbReference type="Pfam" id="PF10551">
    <property type="entry name" value="MULE"/>
    <property type="match status" value="1"/>
</dbReference>
<accession>A0A8X6ILV4</accession>
<evidence type="ECO:0000313" key="5">
    <source>
        <dbReference type="Proteomes" id="UP000887116"/>
    </source>
</evidence>
<dbReference type="EMBL" id="BMAO01014768">
    <property type="protein sequence ID" value="GFQ96977.1"/>
    <property type="molecule type" value="Genomic_DNA"/>
</dbReference>
<dbReference type="Proteomes" id="UP000887116">
    <property type="component" value="Unassembled WGS sequence"/>
</dbReference>
<dbReference type="GO" id="GO:0008270">
    <property type="term" value="F:zinc ion binding"/>
    <property type="evidence" value="ECO:0007669"/>
    <property type="project" value="UniProtKB-KW"/>
</dbReference>
<proteinExistence type="predicted"/>